<protein>
    <submittedName>
        <fullName evidence="2">Patellin-6</fullName>
    </submittedName>
</protein>
<proteinExistence type="predicted"/>
<dbReference type="EMBL" id="JAAIUW010000004">
    <property type="protein sequence ID" value="KAF7835633.1"/>
    <property type="molecule type" value="Genomic_DNA"/>
</dbReference>
<reference evidence="2" key="1">
    <citation type="submission" date="2020-09" db="EMBL/GenBank/DDBJ databases">
        <title>Genome-Enabled Discovery of Anthraquinone Biosynthesis in Senna tora.</title>
        <authorList>
            <person name="Kang S.-H."/>
            <person name="Pandey R.P."/>
            <person name="Lee C.-M."/>
            <person name="Sim J.-S."/>
            <person name="Jeong J.-T."/>
            <person name="Choi B.-S."/>
            <person name="Jung M."/>
            <person name="Ginzburg D."/>
            <person name="Zhao K."/>
            <person name="Won S.Y."/>
            <person name="Oh T.-J."/>
            <person name="Yu Y."/>
            <person name="Kim N.-H."/>
            <person name="Lee O.R."/>
            <person name="Lee T.-H."/>
            <person name="Bashyal P."/>
            <person name="Kim T.-S."/>
            <person name="Lee W.-H."/>
            <person name="Kawkins C."/>
            <person name="Kim C.-K."/>
            <person name="Kim J.S."/>
            <person name="Ahn B.O."/>
            <person name="Rhee S.Y."/>
            <person name="Sohng J.K."/>
        </authorList>
    </citation>
    <scope>NUCLEOTIDE SEQUENCE</scope>
    <source>
        <tissue evidence="2">Leaf</tissue>
    </source>
</reference>
<evidence type="ECO:0000313" key="3">
    <source>
        <dbReference type="Proteomes" id="UP000634136"/>
    </source>
</evidence>
<keyword evidence="3" id="KW-1185">Reference proteome</keyword>
<feature type="region of interest" description="Disordered" evidence="1">
    <location>
        <begin position="1"/>
        <end position="22"/>
    </location>
</feature>
<comment type="caution">
    <text evidence="2">The sequence shown here is derived from an EMBL/GenBank/DDBJ whole genome shotgun (WGS) entry which is preliminary data.</text>
</comment>
<dbReference type="Proteomes" id="UP000634136">
    <property type="component" value="Unassembled WGS sequence"/>
</dbReference>
<evidence type="ECO:0000313" key="2">
    <source>
        <dbReference type="EMBL" id="KAF7835633.1"/>
    </source>
</evidence>
<name>A0A834X148_9FABA</name>
<organism evidence="2 3">
    <name type="scientific">Senna tora</name>
    <dbReference type="NCBI Taxonomy" id="362788"/>
    <lineage>
        <taxon>Eukaryota</taxon>
        <taxon>Viridiplantae</taxon>
        <taxon>Streptophyta</taxon>
        <taxon>Embryophyta</taxon>
        <taxon>Tracheophyta</taxon>
        <taxon>Spermatophyta</taxon>
        <taxon>Magnoliopsida</taxon>
        <taxon>eudicotyledons</taxon>
        <taxon>Gunneridae</taxon>
        <taxon>Pentapetalae</taxon>
        <taxon>rosids</taxon>
        <taxon>fabids</taxon>
        <taxon>Fabales</taxon>
        <taxon>Fabaceae</taxon>
        <taxon>Caesalpinioideae</taxon>
        <taxon>Cassia clade</taxon>
        <taxon>Senna</taxon>
    </lineage>
</organism>
<evidence type="ECO:0000256" key="1">
    <source>
        <dbReference type="SAM" id="MobiDB-lite"/>
    </source>
</evidence>
<sequence>MDTSPSPTMPLHNAPFHEASPKPPYKKSFVTSLMEAATLHTPSFKEDTYFVSHLKSSEKTALQDLKLKLASSSEISDPSMWGIPLLGGNDKFDLGPSSSPIPHRHHYQSHRLHHCSQRFSETQNSSSLSPPPSSTYQGMSLHHGNLWLSSLLLLLLLCFSPSCLRFAKLLEAGGGIGIR</sequence>
<gene>
    <name evidence="2" type="ORF">G2W53_010492</name>
</gene>
<dbReference type="AlphaFoldDB" id="A0A834X148"/>
<accession>A0A834X148</accession>